<dbReference type="Pfam" id="PF06985">
    <property type="entry name" value="HET"/>
    <property type="match status" value="1"/>
</dbReference>
<evidence type="ECO:0000313" key="3">
    <source>
        <dbReference type="Proteomes" id="UP000799770"/>
    </source>
</evidence>
<protein>
    <submittedName>
        <fullName evidence="2">Heterokaryon incompatibility protein-domain-containing protein</fullName>
    </submittedName>
</protein>
<dbReference type="InterPro" id="IPR052895">
    <property type="entry name" value="HetReg/Transcr_Mod"/>
</dbReference>
<sequence>MVYQYKPLDQSKQEIRLIVLDDGDKTRLKCKIITTSLDLYRREESPIRGDTPPTLRQTFARFATAPSTFKNRKPYHALSYVWGDPTPVCDIDIDGKMTKISRSLGDALFSIRTNTDYRVIWADALCINQRDNVEKSWQVQHMALIFARAKRVISWLGLQAEDSTVALKALQDLMHCLTSVDWKADWSQKAIGAPNAAVDLAETLRADPRIRTAIRSLTERLYWTRVWVFQELASARQNVFLCGDFEAEDIKFSLYFLELWSFRLSGIRMHVADQCGFVLTRFFHYANTHPRFKYQPPELVHILRSLASLDATDGRDKVFALLSVAKDSHSLNIIPDYDKDETMILIETTCALLRRRYVHYVLQDACGSVQRLGIPSWVPDWSAYKYTGRKINLFHPCQGREQSNLTLSSLPKHSLELKLHGYTVDVITEIADSFWDFCPEKIGALYHPSMSLHPWLYHLEEFLAASMTMNQDTIEELVARLLVGDVVQRFENERLGALSASNNPYTMIKNVRDPLVLFNWDSKRVSPRFGLEPEIVPYIREVGKNVDRRDTLFKTDTRMFGRSRNRRCKEKDIVVLLPSVKMPCILRRIGGKGEADDGQERYKLVEMAYVHGIMDGEFFEQNRNPEMRTFTLV</sequence>
<name>A0A6A5YJ34_9PLEO</name>
<feature type="domain" description="Heterokaryon incompatibility" evidence="1">
    <location>
        <begin position="75"/>
        <end position="231"/>
    </location>
</feature>
<dbReference type="AlphaFoldDB" id="A0A6A5YJ34"/>
<keyword evidence="3" id="KW-1185">Reference proteome</keyword>
<gene>
    <name evidence="2" type="ORF">BDV96DRAFT_591512</name>
</gene>
<organism evidence="2 3">
    <name type="scientific">Lophiotrema nucula</name>
    <dbReference type="NCBI Taxonomy" id="690887"/>
    <lineage>
        <taxon>Eukaryota</taxon>
        <taxon>Fungi</taxon>
        <taxon>Dikarya</taxon>
        <taxon>Ascomycota</taxon>
        <taxon>Pezizomycotina</taxon>
        <taxon>Dothideomycetes</taxon>
        <taxon>Pleosporomycetidae</taxon>
        <taxon>Pleosporales</taxon>
        <taxon>Lophiotremataceae</taxon>
        <taxon>Lophiotrema</taxon>
    </lineage>
</organism>
<dbReference type="Proteomes" id="UP000799770">
    <property type="component" value="Unassembled WGS sequence"/>
</dbReference>
<proteinExistence type="predicted"/>
<dbReference type="PANTHER" id="PTHR24148">
    <property type="entry name" value="ANKYRIN REPEAT DOMAIN-CONTAINING PROTEIN 39 HOMOLOG-RELATED"/>
    <property type="match status" value="1"/>
</dbReference>
<dbReference type="OrthoDB" id="194358at2759"/>
<dbReference type="InterPro" id="IPR010730">
    <property type="entry name" value="HET"/>
</dbReference>
<evidence type="ECO:0000313" key="2">
    <source>
        <dbReference type="EMBL" id="KAF2106138.1"/>
    </source>
</evidence>
<evidence type="ECO:0000259" key="1">
    <source>
        <dbReference type="Pfam" id="PF06985"/>
    </source>
</evidence>
<dbReference type="EMBL" id="ML977366">
    <property type="protein sequence ID" value="KAF2106138.1"/>
    <property type="molecule type" value="Genomic_DNA"/>
</dbReference>
<dbReference type="PANTHER" id="PTHR24148:SF73">
    <property type="entry name" value="HET DOMAIN PROTEIN (AFU_ORTHOLOGUE AFUA_8G01020)"/>
    <property type="match status" value="1"/>
</dbReference>
<accession>A0A6A5YJ34</accession>
<reference evidence="2" key="1">
    <citation type="journal article" date="2020" name="Stud. Mycol.">
        <title>101 Dothideomycetes genomes: a test case for predicting lifestyles and emergence of pathogens.</title>
        <authorList>
            <person name="Haridas S."/>
            <person name="Albert R."/>
            <person name="Binder M."/>
            <person name="Bloem J."/>
            <person name="Labutti K."/>
            <person name="Salamov A."/>
            <person name="Andreopoulos B."/>
            <person name="Baker S."/>
            <person name="Barry K."/>
            <person name="Bills G."/>
            <person name="Bluhm B."/>
            <person name="Cannon C."/>
            <person name="Castanera R."/>
            <person name="Culley D."/>
            <person name="Daum C."/>
            <person name="Ezra D."/>
            <person name="Gonzalez J."/>
            <person name="Henrissat B."/>
            <person name="Kuo A."/>
            <person name="Liang C."/>
            <person name="Lipzen A."/>
            <person name="Lutzoni F."/>
            <person name="Magnuson J."/>
            <person name="Mondo S."/>
            <person name="Nolan M."/>
            <person name="Ohm R."/>
            <person name="Pangilinan J."/>
            <person name="Park H.-J."/>
            <person name="Ramirez L."/>
            <person name="Alfaro M."/>
            <person name="Sun H."/>
            <person name="Tritt A."/>
            <person name="Yoshinaga Y."/>
            <person name="Zwiers L.-H."/>
            <person name="Turgeon B."/>
            <person name="Goodwin S."/>
            <person name="Spatafora J."/>
            <person name="Crous P."/>
            <person name="Grigoriev I."/>
        </authorList>
    </citation>
    <scope>NUCLEOTIDE SEQUENCE</scope>
    <source>
        <strain evidence="2">CBS 627.86</strain>
    </source>
</reference>